<accession>A0AAV4HB96</accession>
<sequence>MLKFVLMVCLSIALMAMYTEAISSSDGKQITVADLAATGEGVDMNHGYVRRNKRSPLHRSVAPCGCRERYRCNGGELSARSYRFCIHLLTECQIACMRRSRWNA</sequence>
<proteinExistence type="predicted"/>
<dbReference type="AlphaFoldDB" id="A0AAV4HB96"/>
<feature type="chain" id="PRO_5043394185" evidence="1">
    <location>
        <begin position="22"/>
        <end position="104"/>
    </location>
</feature>
<feature type="signal peptide" evidence="1">
    <location>
        <begin position="1"/>
        <end position="21"/>
    </location>
</feature>
<evidence type="ECO:0000313" key="3">
    <source>
        <dbReference type="Proteomes" id="UP000762676"/>
    </source>
</evidence>
<dbReference type="EMBL" id="BMAT01008927">
    <property type="protein sequence ID" value="GFR95472.1"/>
    <property type="molecule type" value="Genomic_DNA"/>
</dbReference>
<comment type="caution">
    <text evidence="2">The sequence shown here is derived from an EMBL/GenBank/DDBJ whole genome shotgun (WGS) entry which is preliminary data.</text>
</comment>
<evidence type="ECO:0000256" key="1">
    <source>
        <dbReference type="SAM" id="SignalP"/>
    </source>
</evidence>
<keyword evidence="1" id="KW-0732">Signal</keyword>
<reference evidence="2 3" key="1">
    <citation type="journal article" date="2021" name="Elife">
        <title>Chloroplast acquisition without the gene transfer in kleptoplastic sea slugs, Plakobranchus ocellatus.</title>
        <authorList>
            <person name="Maeda T."/>
            <person name="Takahashi S."/>
            <person name="Yoshida T."/>
            <person name="Shimamura S."/>
            <person name="Takaki Y."/>
            <person name="Nagai Y."/>
            <person name="Toyoda A."/>
            <person name="Suzuki Y."/>
            <person name="Arimoto A."/>
            <person name="Ishii H."/>
            <person name="Satoh N."/>
            <person name="Nishiyama T."/>
            <person name="Hasebe M."/>
            <person name="Maruyama T."/>
            <person name="Minagawa J."/>
            <person name="Obokata J."/>
            <person name="Shigenobu S."/>
        </authorList>
    </citation>
    <scope>NUCLEOTIDE SEQUENCE [LARGE SCALE GENOMIC DNA]</scope>
</reference>
<evidence type="ECO:0000313" key="2">
    <source>
        <dbReference type="EMBL" id="GFR95472.1"/>
    </source>
</evidence>
<gene>
    <name evidence="2" type="ORF">ElyMa_004429800</name>
</gene>
<dbReference type="Proteomes" id="UP000762676">
    <property type="component" value="Unassembled WGS sequence"/>
</dbReference>
<protein>
    <submittedName>
        <fullName evidence="2">Uncharacterized protein</fullName>
    </submittedName>
</protein>
<name>A0AAV4HB96_9GAST</name>
<organism evidence="2 3">
    <name type="scientific">Elysia marginata</name>
    <dbReference type="NCBI Taxonomy" id="1093978"/>
    <lineage>
        <taxon>Eukaryota</taxon>
        <taxon>Metazoa</taxon>
        <taxon>Spiralia</taxon>
        <taxon>Lophotrochozoa</taxon>
        <taxon>Mollusca</taxon>
        <taxon>Gastropoda</taxon>
        <taxon>Heterobranchia</taxon>
        <taxon>Euthyneura</taxon>
        <taxon>Panpulmonata</taxon>
        <taxon>Sacoglossa</taxon>
        <taxon>Placobranchoidea</taxon>
        <taxon>Plakobranchidae</taxon>
        <taxon>Elysia</taxon>
    </lineage>
</organism>
<keyword evidence="3" id="KW-1185">Reference proteome</keyword>